<dbReference type="Proteomes" id="UP000001901">
    <property type="component" value="Chromosome"/>
</dbReference>
<evidence type="ECO:0000256" key="2">
    <source>
        <dbReference type="ARBA" id="ARBA00022679"/>
    </source>
</evidence>
<dbReference type="GO" id="GO:0000215">
    <property type="term" value="F:tRNA 2'-phosphotransferase activity"/>
    <property type="evidence" value="ECO:0007669"/>
    <property type="project" value="TreeGrafter"/>
</dbReference>
<dbReference type="AlphaFoldDB" id="D2RD76"/>
<evidence type="ECO:0000313" key="6">
    <source>
        <dbReference type="EMBL" id="ADB58070.1"/>
    </source>
</evidence>
<protein>
    <recommendedName>
        <fullName evidence="5">Probable RNA 2'-phosphotransferase</fullName>
        <ecNumber evidence="5">2.7.1.-</ecNumber>
    </recommendedName>
</protein>
<name>D2RD76_ARCPA</name>
<dbReference type="STRING" id="572546.Arcpr_1009"/>
<dbReference type="PANTHER" id="PTHR12684">
    <property type="entry name" value="PUTATIVE PHOSPHOTRANSFERASE"/>
    <property type="match status" value="1"/>
</dbReference>
<dbReference type="InterPro" id="IPR002745">
    <property type="entry name" value="Ptrans_KptA/Tpt1"/>
</dbReference>
<dbReference type="Gene3D" id="3.20.170.30">
    <property type="match status" value="1"/>
</dbReference>
<dbReference type="OrthoDB" id="24376at2157"/>
<keyword evidence="2 5" id="KW-0808">Transferase</keyword>
<dbReference type="RefSeq" id="WP_012940406.1">
    <property type="nucleotide sequence ID" value="NC_013741.1"/>
</dbReference>
<dbReference type="HOGENOM" id="CLU_052998_4_1_2"/>
<dbReference type="Pfam" id="PF01885">
    <property type="entry name" value="PTS_2-RNA"/>
    <property type="match status" value="1"/>
</dbReference>
<gene>
    <name evidence="5" type="primary">kptA</name>
    <name evidence="6" type="ordered locus">Arcpr_1009</name>
</gene>
<dbReference type="GO" id="GO:0006388">
    <property type="term" value="P:tRNA splicing, via endonucleolytic cleavage and ligation"/>
    <property type="evidence" value="ECO:0007669"/>
    <property type="project" value="UniProtKB-UniRule"/>
</dbReference>
<dbReference type="InterPro" id="IPR042081">
    <property type="entry name" value="RNA_2'-PTrans_C"/>
</dbReference>
<dbReference type="GO" id="GO:0003950">
    <property type="term" value="F:NAD+ poly-ADP-ribosyltransferase activity"/>
    <property type="evidence" value="ECO:0007669"/>
    <property type="project" value="InterPro"/>
</dbReference>
<comment type="similarity">
    <text evidence="1 5">Belongs to the KptA/TPT1 family.</text>
</comment>
<dbReference type="Gene3D" id="1.10.10.970">
    <property type="entry name" value="RNA 2'-phosphotransferase, Tpt1/KptA family, N-terminal domain"/>
    <property type="match status" value="1"/>
</dbReference>
<organism evidence="6 7">
    <name type="scientific">Archaeoglobus profundus (strain DSM 5631 / JCM 9629 / NBRC 100127 / Av18)</name>
    <dbReference type="NCBI Taxonomy" id="572546"/>
    <lineage>
        <taxon>Archaea</taxon>
        <taxon>Methanobacteriati</taxon>
        <taxon>Methanobacteriota</taxon>
        <taxon>Archaeoglobi</taxon>
        <taxon>Archaeoglobales</taxon>
        <taxon>Archaeoglobaceae</taxon>
        <taxon>Archaeoglobus</taxon>
    </lineage>
</organism>
<dbReference type="PANTHER" id="PTHR12684:SF2">
    <property type="entry name" value="TRNA 2'-PHOSPHOTRANSFERASE 1"/>
    <property type="match status" value="1"/>
</dbReference>
<evidence type="ECO:0000256" key="1">
    <source>
        <dbReference type="ARBA" id="ARBA00009836"/>
    </source>
</evidence>
<evidence type="ECO:0000313" key="7">
    <source>
        <dbReference type="Proteomes" id="UP000001901"/>
    </source>
</evidence>
<evidence type="ECO:0000256" key="3">
    <source>
        <dbReference type="ARBA" id="ARBA00023027"/>
    </source>
</evidence>
<evidence type="ECO:0000256" key="5">
    <source>
        <dbReference type="HAMAP-Rule" id="MF_00299"/>
    </source>
</evidence>
<sequence length="210" mass="24576">MEEIRFCPEHGFYRGEVCHCGKKGEMILDKEKVEKLGRFISGVLRHFPERFGLEMDENGWVDFEKLVKVARRKFKWANRWLIKALVYSDSKGRYEIKDGKIRAKYGHSVNVELNDYPIAEEEVLYYGTSEEEAQRMLEIGIKPVNQTYVHLSTTIEKSEEVARLRTDDPIILEIDAKKARENGIRIIKANKYIALAKEIPPQYIKRVIKL</sequence>
<dbReference type="HAMAP" id="MF_00299">
    <property type="entry name" value="KptA"/>
    <property type="match status" value="1"/>
</dbReference>
<dbReference type="eggNOG" id="arCOG04063">
    <property type="taxonomic scope" value="Archaea"/>
</dbReference>
<keyword evidence="3 5" id="KW-0520">NAD</keyword>
<dbReference type="PaxDb" id="572546-Arcpr_1009"/>
<dbReference type="SUPFAM" id="SSF56399">
    <property type="entry name" value="ADP-ribosylation"/>
    <property type="match status" value="1"/>
</dbReference>
<proteinExistence type="inferred from homology"/>
<dbReference type="EC" id="2.7.1.-" evidence="5"/>
<evidence type="ECO:0000256" key="4">
    <source>
        <dbReference type="ARBA" id="ARBA00025212"/>
    </source>
</evidence>
<keyword evidence="7" id="KW-1185">Reference proteome</keyword>
<reference evidence="6 7" key="1">
    <citation type="journal article" date="2010" name="Stand. Genomic Sci.">
        <title>Complete genome sequence of Archaeoglobus profundus type strain (AV18).</title>
        <authorList>
            <person name="von Jan M."/>
            <person name="Lapidus A."/>
            <person name="Del Rio T.G."/>
            <person name="Copeland A."/>
            <person name="Tice H."/>
            <person name="Cheng J.F."/>
            <person name="Lucas S."/>
            <person name="Chen F."/>
            <person name="Nolan M."/>
            <person name="Goodwin L."/>
            <person name="Han C."/>
            <person name="Pitluck S."/>
            <person name="Liolios K."/>
            <person name="Ivanova N."/>
            <person name="Mavromatis K."/>
            <person name="Ovchinnikova G."/>
            <person name="Chertkov O."/>
            <person name="Pati A."/>
            <person name="Chen A."/>
            <person name="Palaniappan K."/>
            <person name="Land M."/>
            <person name="Hauser L."/>
            <person name="Chang Y.J."/>
            <person name="Jeffries C.D."/>
            <person name="Saunders E."/>
            <person name="Brettin T."/>
            <person name="Detter J.C."/>
            <person name="Chain P."/>
            <person name="Eichinger K."/>
            <person name="Huber H."/>
            <person name="Spring S."/>
            <person name="Rohde M."/>
            <person name="Goker M."/>
            <person name="Wirth R."/>
            <person name="Woyke T."/>
            <person name="Bristow J."/>
            <person name="Eisen J.A."/>
            <person name="Markowitz V."/>
            <person name="Hugenholtz P."/>
            <person name="Kyrpides N.C."/>
            <person name="Klenk H.P."/>
        </authorList>
    </citation>
    <scope>NUCLEOTIDE SEQUENCE [LARGE SCALE GENOMIC DNA]</scope>
    <source>
        <strain evidence="7">DSM 5631 / JCM 9629 / NBRC 100127 / Av18</strain>
    </source>
</reference>
<dbReference type="InterPro" id="IPR022928">
    <property type="entry name" value="RNA_2'-PTrans_KptA"/>
</dbReference>
<accession>D2RD76</accession>
<dbReference type="NCBIfam" id="NF002015">
    <property type="entry name" value="PRK00819.1-5"/>
    <property type="match status" value="1"/>
</dbReference>
<dbReference type="InterPro" id="IPR042080">
    <property type="entry name" value="RNA_2'-PTrans_N"/>
</dbReference>
<dbReference type="GeneID" id="8739682"/>
<dbReference type="EMBL" id="CP001857">
    <property type="protein sequence ID" value="ADB58070.1"/>
    <property type="molecule type" value="Genomic_DNA"/>
</dbReference>
<comment type="function">
    <text evidence="4 5">Removes the 2'-phosphate from RNA via an intermediate in which the phosphate is ADP-ribosylated by NAD followed by a presumed transesterification to release the RNA and generate ADP-ribose 1''-2''-cyclic phosphate (APPR&gt;P). May function as an ADP-ribosylase.</text>
</comment>
<dbReference type="KEGG" id="apo:Arcpr_1009"/>